<organism evidence="2 3">
    <name type="scientific">Rhodovulum sulfidophilum</name>
    <name type="common">Rhodobacter sulfidophilus</name>
    <dbReference type="NCBI Taxonomy" id="35806"/>
    <lineage>
        <taxon>Bacteria</taxon>
        <taxon>Pseudomonadati</taxon>
        <taxon>Pseudomonadota</taxon>
        <taxon>Alphaproteobacteria</taxon>
        <taxon>Rhodobacterales</taxon>
        <taxon>Paracoccaceae</taxon>
        <taxon>Rhodovulum</taxon>
    </lineage>
</organism>
<dbReference type="InterPro" id="IPR009492">
    <property type="entry name" value="TniQ"/>
</dbReference>
<proteinExistence type="predicted"/>
<feature type="domain" description="TniQ" evidence="1">
    <location>
        <begin position="7"/>
        <end position="131"/>
    </location>
</feature>
<evidence type="ECO:0000313" key="2">
    <source>
        <dbReference type="EMBL" id="BAQ68696.1"/>
    </source>
</evidence>
<evidence type="ECO:0000313" key="3">
    <source>
        <dbReference type="Proteomes" id="UP000064912"/>
    </source>
</evidence>
<dbReference type="AlphaFoldDB" id="A0A0D6B129"/>
<dbReference type="Proteomes" id="UP000064912">
    <property type="component" value="Chromosome"/>
</dbReference>
<gene>
    <name evidence="2" type="ORF">NHU_01538</name>
</gene>
<dbReference type="KEGG" id="rsu:NHU_01538"/>
<protein>
    <recommendedName>
        <fullName evidence="1">TniQ domain-containing protein</fullName>
    </recommendedName>
</protein>
<accession>A0A0D6B129</accession>
<name>A0A0D6B129_RHOSU</name>
<reference evidence="2 3" key="1">
    <citation type="submission" date="2015-02" db="EMBL/GenBank/DDBJ databases">
        <title>Genome sequene of Rhodovulum sulfidophilum DSM 2351.</title>
        <authorList>
            <person name="Nagao N."/>
        </authorList>
    </citation>
    <scope>NUCLEOTIDE SEQUENCE [LARGE SCALE GENOMIC DNA]</scope>
    <source>
        <strain evidence="2 3">DSM 2351</strain>
    </source>
</reference>
<dbReference type="Pfam" id="PF06527">
    <property type="entry name" value="TniQ"/>
    <property type="match status" value="1"/>
</dbReference>
<evidence type="ECO:0000259" key="1">
    <source>
        <dbReference type="Pfam" id="PF06527"/>
    </source>
</evidence>
<sequence length="489" mass="53535">MLSPMLPFDPQETLTSYADRLSVYHTGRGMERLLKDCGIHHEHFVSGRPEAVAALAEATGHPCADLHRNAIRVFQRGGEFRGEPTSKSFLLPQAKRYCPACLVEDGSPTDWKFRLVWGFRHVQRCDRHGVWLTPTSNAVATNLRVALNEVPIAAPVNATEETPTYLVWLRGRLAGDGIPATSWLADQTLEQVLAASEMIGGVLQHGHKVKLTRLSPAEIEEATDIGFSIYSEGPDAVEEALDTIRQTSPANAVQAGPLAYYGALFDWLDRRSNSIDPGPIRDILRNHIVKHSAVEPGTTVLGVEITERRYHTLYSLAAVVGIDRSRLSRLLKKLGEIPANATEIDCGRMVFEAATAVPMVEAFKTAVPLRDVPEYLGASKRQVEALYREGIVLPLVPRSGPGSVRHVVFGRKHLDELLAKIASLPEADPFCDGDLHPISYACQRGAGRFERLFTEVLQGKTPAFRNPDRTGIGSIVVDVGTLVGARNAA</sequence>
<dbReference type="EMBL" id="AP014800">
    <property type="protein sequence ID" value="BAQ68696.1"/>
    <property type="molecule type" value="Genomic_DNA"/>
</dbReference>
<dbReference type="PATRIC" id="fig|35806.4.peg.1592"/>